<evidence type="ECO:0000256" key="1">
    <source>
        <dbReference type="SAM" id="MobiDB-lite"/>
    </source>
</evidence>
<feature type="region of interest" description="Disordered" evidence="1">
    <location>
        <begin position="1"/>
        <end position="25"/>
    </location>
</feature>
<dbReference type="AlphaFoldDB" id="A0A9N9IP68"/>
<gene>
    <name evidence="2" type="ORF">ALEPTO_LOCUS12966</name>
</gene>
<feature type="non-terminal residue" evidence="2">
    <location>
        <position position="1"/>
    </location>
</feature>
<organism evidence="2 3">
    <name type="scientific">Ambispora leptoticha</name>
    <dbReference type="NCBI Taxonomy" id="144679"/>
    <lineage>
        <taxon>Eukaryota</taxon>
        <taxon>Fungi</taxon>
        <taxon>Fungi incertae sedis</taxon>
        <taxon>Mucoromycota</taxon>
        <taxon>Glomeromycotina</taxon>
        <taxon>Glomeromycetes</taxon>
        <taxon>Archaeosporales</taxon>
        <taxon>Ambisporaceae</taxon>
        <taxon>Ambispora</taxon>
    </lineage>
</organism>
<evidence type="ECO:0000313" key="3">
    <source>
        <dbReference type="Proteomes" id="UP000789508"/>
    </source>
</evidence>
<sequence length="70" mass="7612">ILSGTARCVSAGTSNTEETTDTTASRQLIPPQGKSVLRIPDENTLPSILASLKENNTLLKELFKKVDRIE</sequence>
<evidence type="ECO:0000313" key="2">
    <source>
        <dbReference type="EMBL" id="CAG8741252.1"/>
    </source>
</evidence>
<comment type="caution">
    <text evidence="2">The sequence shown here is derived from an EMBL/GenBank/DDBJ whole genome shotgun (WGS) entry which is preliminary data.</text>
</comment>
<protein>
    <submittedName>
        <fullName evidence="2">2756_t:CDS:1</fullName>
    </submittedName>
</protein>
<proteinExistence type="predicted"/>
<keyword evidence="3" id="KW-1185">Reference proteome</keyword>
<dbReference type="Proteomes" id="UP000789508">
    <property type="component" value="Unassembled WGS sequence"/>
</dbReference>
<reference evidence="2" key="1">
    <citation type="submission" date="2021-06" db="EMBL/GenBank/DDBJ databases">
        <authorList>
            <person name="Kallberg Y."/>
            <person name="Tangrot J."/>
            <person name="Rosling A."/>
        </authorList>
    </citation>
    <scope>NUCLEOTIDE SEQUENCE</scope>
    <source>
        <strain evidence="2">FL130A</strain>
    </source>
</reference>
<feature type="non-terminal residue" evidence="2">
    <location>
        <position position="70"/>
    </location>
</feature>
<accession>A0A9N9IP68</accession>
<name>A0A9N9IP68_9GLOM</name>
<feature type="compositionally biased region" description="Low complexity" evidence="1">
    <location>
        <begin position="13"/>
        <end position="23"/>
    </location>
</feature>
<dbReference type="EMBL" id="CAJVPS010035401">
    <property type="protein sequence ID" value="CAG8741252.1"/>
    <property type="molecule type" value="Genomic_DNA"/>
</dbReference>